<organism evidence="2 3">
    <name type="scientific">Amantichitinum ursilacus</name>
    <dbReference type="NCBI Taxonomy" id="857265"/>
    <lineage>
        <taxon>Bacteria</taxon>
        <taxon>Pseudomonadati</taxon>
        <taxon>Pseudomonadota</taxon>
        <taxon>Betaproteobacteria</taxon>
        <taxon>Neisseriales</taxon>
        <taxon>Chitinibacteraceae</taxon>
        <taxon>Amantichitinum</taxon>
    </lineage>
</organism>
<protein>
    <submittedName>
        <fullName evidence="2">Uncharacterized protein</fullName>
    </submittedName>
</protein>
<evidence type="ECO:0000313" key="2">
    <source>
        <dbReference type="EMBL" id="KPC53001.1"/>
    </source>
</evidence>
<keyword evidence="3" id="KW-1185">Reference proteome</keyword>
<dbReference type="RefSeq" id="WP_053937837.1">
    <property type="nucleotide sequence ID" value="NZ_LAQT01000008.1"/>
</dbReference>
<comment type="caution">
    <text evidence="2">The sequence shown here is derived from an EMBL/GenBank/DDBJ whole genome shotgun (WGS) entry which is preliminary data.</text>
</comment>
<keyword evidence="1" id="KW-0472">Membrane</keyword>
<gene>
    <name evidence="2" type="ORF">WG78_10940</name>
</gene>
<keyword evidence="1" id="KW-1133">Transmembrane helix</keyword>
<sequence>MTSRTRILIAFALLHLIAMVLTYVTLVWADVALGGVSQLIFSLCVFGLMVWLLNALWKPVLDDMETQSHGS</sequence>
<dbReference type="Proteomes" id="UP000037939">
    <property type="component" value="Unassembled WGS sequence"/>
</dbReference>
<accession>A0A0N1JSU7</accession>
<reference evidence="2 3" key="1">
    <citation type="submission" date="2015-07" db="EMBL/GenBank/DDBJ databases">
        <title>Draft genome sequence of the Amantichitinum ursilacus IGB-41, a new chitin-degrading bacterium.</title>
        <authorList>
            <person name="Kirstahler P."/>
            <person name="Guenther M."/>
            <person name="Grumaz C."/>
            <person name="Rupp S."/>
            <person name="Zibek S."/>
            <person name="Sohn K."/>
        </authorList>
    </citation>
    <scope>NUCLEOTIDE SEQUENCE [LARGE SCALE GENOMIC DNA]</scope>
    <source>
        <strain evidence="2 3">IGB-41</strain>
    </source>
</reference>
<feature type="transmembrane region" description="Helical" evidence="1">
    <location>
        <begin position="39"/>
        <end position="57"/>
    </location>
</feature>
<evidence type="ECO:0000313" key="3">
    <source>
        <dbReference type="Proteomes" id="UP000037939"/>
    </source>
</evidence>
<name>A0A0N1JSU7_9NEIS</name>
<proteinExistence type="predicted"/>
<keyword evidence="1" id="KW-0812">Transmembrane</keyword>
<dbReference type="AlphaFoldDB" id="A0A0N1JSU7"/>
<evidence type="ECO:0000256" key="1">
    <source>
        <dbReference type="SAM" id="Phobius"/>
    </source>
</evidence>
<dbReference type="STRING" id="857265.WG78_10940"/>
<dbReference type="EMBL" id="LAQT01000008">
    <property type="protein sequence ID" value="KPC53001.1"/>
    <property type="molecule type" value="Genomic_DNA"/>
</dbReference>